<name>A0A512NIQ9_9HYPH</name>
<protein>
    <submittedName>
        <fullName evidence="2">Uncharacterized protein</fullName>
    </submittedName>
</protein>
<organism evidence="2 3">
    <name type="scientific">Reyranella soli</name>
    <dbReference type="NCBI Taxonomy" id="1230389"/>
    <lineage>
        <taxon>Bacteria</taxon>
        <taxon>Pseudomonadati</taxon>
        <taxon>Pseudomonadota</taxon>
        <taxon>Alphaproteobacteria</taxon>
        <taxon>Hyphomicrobiales</taxon>
        <taxon>Reyranellaceae</taxon>
        <taxon>Reyranella</taxon>
    </lineage>
</organism>
<evidence type="ECO:0000313" key="2">
    <source>
        <dbReference type="EMBL" id="GEP58802.1"/>
    </source>
</evidence>
<reference evidence="2 3" key="1">
    <citation type="submission" date="2019-07" db="EMBL/GenBank/DDBJ databases">
        <title>Whole genome shotgun sequence of Reyranella soli NBRC 108950.</title>
        <authorList>
            <person name="Hosoyama A."/>
            <person name="Uohara A."/>
            <person name="Ohji S."/>
            <person name="Ichikawa N."/>
        </authorList>
    </citation>
    <scope>NUCLEOTIDE SEQUENCE [LARGE SCALE GENOMIC DNA]</scope>
    <source>
        <strain evidence="2 3">NBRC 108950</strain>
    </source>
</reference>
<evidence type="ECO:0000256" key="1">
    <source>
        <dbReference type="SAM" id="Phobius"/>
    </source>
</evidence>
<accession>A0A512NIQ9</accession>
<keyword evidence="1" id="KW-1133">Transmembrane helix</keyword>
<keyword evidence="1" id="KW-0472">Membrane</keyword>
<feature type="transmembrane region" description="Helical" evidence="1">
    <location>
        <begin position="7"/>
        <end position="30"/>
    </location>
</feature>
<comment type="caution">
    <text evidence="2">The sequence shown here is derived from an EMBL/GenBank/DDBJ whole genome shotgun (WGS) entry which is preliminary data.</text>
</comment>
<dbReference type="AlphaFoldDB" id="A0A512NIQ9"/>
<dbReference type="Proteomes" id="UP000321058">
    <property type="component" value="Unassembled WGS sequence"/>
</dbReference>
<proteinExistence type="predicted"/>
<evidence type="ECO:0000313" key="3">
    <source>
        <dbReference type="Proteomes" id="UP000321058"/>
    </source>
</evidence>
<keyword evidence="1" id="KW-0812">Transmembrane</keyword>
<sequence length="45" mass="4830">MTEGWRSVVLWGATSLLVAAVAVSFVMWGLNGPAYLIDLIAAYCL</sequence>
<dbReference type="EMBL" id="BKAJ01000111">
    <property type="protein sequence ID" value="GEP58802.1"/>
    <property type="molecule type" value="Genomic_DNA"/>
</dbReference>
<keyword evidence="3" id="KW-1185">Reference proteome</keyword>
<gene>
    <name evidence="2" type="ORF">RSO01_59680</name>
</gene>